<organism evidence="4 5">
    <name type="scientific">Physocladia obscura</name>
    <dbReference type="NCBI Taxonomy" id="109957"/>
    <lineage>
        <taxon>Eukaryota</taxon>
        <taxon>Fungi</taxon>
        <taxon>Fungi incertae sedis</taxon>
        <taxon>Chytridiomycota</taxon>
        <taxon>Chytridiomycota incertae sedis</taxon>
        <taxon>Chytridiomycetes</taxon>
        <taxon>Chytridiales</taxon>
        <taxon>Chytriomycetaceae</taxon>
        <taxon>Physocladia</taxon>
    </lineage>
</organism>
<evidence type="ECO:0000313" key="4">
    <source>
        <dbReference type="EMBL" id="KAJ3091053.1"/>
    </source>
</evidence>
<feature type="non-terminal residue" evidence="4">
    <location>
        <position position="396"/>
    </location>
</feature>
<dbReference type="SUPFAM" id="SSF88723">
    <property type="entry name" value="PIN domain-like"/>
    <property type="match status" value="1"/>
</dbReference>
<keyword evidence="5" id="KW-1185">Reference proteome</keyword>
<dbReference type="Pfam" id="PF12813">
    <property type="entry name" value="XPG_I_2"/>
    <property type="match status" value="1"/>
</dbReference>
<protein>
    <recommendedName>
        <fullName evidence="3">Asteroid domain-containing protein</fullName>
    </recommendedName>
</protein>
<proteinExistence type="inferred from homology"/>
<sequence length="396" mass="40020">MGIPGLSSLLRDVTGGAATVKFASGAGGSGGGASGGPGGALAAPAVKSAWGSTSVSPAAVSPPPAAPVASASASASASGGPGGLVVDGNALVHYATAALHREGRAAGAADVAAAALGVATRLALVFAPVAVVFDGPLAPWKAAQRTQRERDKLARLRGSKHAPAPQDVLAPLALLAAVQLLARRAAAAGLDVHVADGEADLVLARLARLHNAFIAGADSDFFIHRSRGYIPLDTLVFSPNNNSNNGTDSSTTVTAKVWSRDRVASIVGLNQAFLPLLAAIAGCDYCLHDRWKKVRVIGSIGKGGSDRIKSLITFLKAYRTLDLAIEALVAKTGGKNGPDAASFLAEIRAIIDIFTGPSSTSAALAQVITDTYPPLPPSPLFPFDSVIATGFKSHKL</sequence>
<comment type="caution">
    <text evidence="4">The sequence shown here is derived from an EMBL/GenBank/DDBJ whole genome shotgun (WGS) entry which is preliminary data.</text>
</comment>
<evidence type="ECO:0000313" key="5">
    <source>
        <dbReference type="Proteomes" id="UP001211907"/>
    </source>
</evidence>
<evidence type="ECO:0000256" key="2">
    <source>
        <dbReference type="SAM" id="MobiDB-lite"/>
    </source>
</evidence>
<dbReference type="Gene3D" id="3.40.50.1010">
    <property type="entry name" value="5'-nuclease"/>
    <property type="match status" value="1"/>
</dbReference>
<dbReference type="InterPro" id="IPR026832">
    <property type="entry name" value="Asteroid"/>
</dbReference>
<dbReference type="EMBL" id="JADGJH010003422">
    <property type="protein sequence ID" value="KAJ3091053.1"/>
    <property type="molecule type" value="Genomic_DNA"/>
</dbReference>
<reference evidence="4" key="1">
    <citation type="submission" date="2020-05" db="EMBL/GenBank/DDBJ databases">
        <title>Phylogenomic resolution of chytrid fungi.</title>
        <authorList>
            <person name="Stajich J.E."/>
            <person name="Amses K."/>
            <person name="Simmons R."/>
            <person name="Seto K."/>
            <person name="Myers J."/>
            <person name="Bonds A."/>
            <person name="Quandt C.A."/>
            <person name="Barry K."/>
            <person name="Liu P."/>
            <person name="Grigoriev I."/>
            <person name="Longcore J.E."/>
            <person name="James T.Y."/>
        </authorList>
    </citation>
    <scope>NUCLEOTIDE SEQUENCE</scope>
    <source>
        <strain evidence="4">JEL0513</strain>
    </source>
</reference>
<accession>A0AAD5XB86</accession>
<gene>
    <name evidence="4" type="ORF">HK100_007281</name>
</gene>
<feature type="region of interest" description="Disordered" evidence="2">
    <location>
        <begin position="53"/>
        <end position="73"/>
    </location>
</feature>
<dbReference type="PANTHER" id="PTHR15665">
    <property type="entry name" value="ASTEROID PROTEIN"/>
    <property type="match status" value="1"/>
</dbReference>
<comment type="similarity">
    <text evidence="1">Belongs to the asteroid family.</text>
</comment>
<evidence type="ECO:0000259" key="3">
    <source>
        <dbReference type="Pfam" id="PF12813"/>
    </source>
</evidence>
<feature type="domain" description="Asteroid" evidence="3">
    <location>
        <begin position="171"/>
        <end position="318"/>
    </location>
</feature>
<dbReference type="PANTHER" id="PTHR15665:SF1">
    <property type="entry name" value="PROTEIN ASTEROID HOMOLOG 1"/>
    <property type="match status" value="1"/>
</dbReference>
<dbReference type="InterPro" id="IPR039436">
    <property type="entry name" value="Asteroid_dom"/>
</dbReference>
<name>A0AAD5XB86_9FUNG</name>
<evidence type="ECO:0000256" key="1">
    <source>
        <dbReference type="ARBA" id="ARBA00007398"/>
    </source>
</evidence>
<dbReference type="InterPro" id="IPR029060">
    <property type="entry name" value="PIN-like_dom_sf"/>
</dbReference>
<dbReference type="Proteomes" id="UP001211907">
    <property type="component" value="Unassembled WGS sequence"/>
</dbReference>
<dbReference type="AlphaFoldDB" id="A0AAD5XB86"/>